<dbReference type="OrthoDB" id="10264956at2759"/>
<evidence type="ECO:0000256" key="5">
    <source>
        <dbReference type="PIRSR" id="PIRSR028973-1"/>
    </source>
</evidence>
<dbReference type="STRING" id="1314785.A0A165IN47"/>
<dbReference type="SUPFAM" id="SSF102860">
    <property type="entry name" value="mRNA decapping enzyme DcpS N-terminal domain"/>
    <property type="match status" value="1"/>
</dbReference>
<dbReference type="GO" id="GO:0005634">
    <property type="term" value="C:nucleus"/>
    <property type="evidence" value="ECO:0007669"/>
    <property type="project" value="TreeGrafter"/>
</dbReference>
<evidence type="ECO:0000256" key="3">
    <source>
        <dbReference type="ARBA" id="ARBA00022490"/>
    </source>
</evidence>
<dbReference type="GO" id="GO:0016787">
    <property type="term" value="F:hydrolase activity"/>
    <property type="evidence" value="ECO:0007669"/>
    <property type="project" value="InterPro"/>
</dbReference>
<organism evidence="7 8">
    <name type="scientific">Laetiporus sulphureus 93-53</name>
    <dbReference type="NCBI Taxonomy" id="1314785"/>
    <lineage>
        <taxon>Eukaryota</taxon>
        <taxon>Fungi</taxon>
        <taxon>Dikarya</taxon>
        <taxon>Basidiomycota</taxon>
        <taxon>Agaricomycotina</taxon>
        <taxon>Agaricomycetes</taxon>
        <taxon>Polyporales</taxon>
        <taxon>Laetiporus</taxon>
    </lineage>
</organism>
<sequence length="320" mass="36718">MSTLELKDIAALRLFQFDRVLNNDPATHTITILGTFSKADNASTTDAPSPAIVRIETLALTADTAQNILSKSLKDIKLLGSNDIYTWLLAWLTPSDERPDLKIYIIHPATEVHIRKYSAQKFFIMHETPAMYEQIVKPYIDSFPKARTQWVVDILEGRFETEQILHREDVAEYGYVMLPDMKWDRTTLSSLYLVAISTSPTIRSLRDLHKCHIPMLRSIRKEAARVVQEKWGLERGSLRMYVHYQPSYYHFHVHIVNVEFQGLLGMSVGQAHLLDDVISILELDPDDGPSMFARMTLTYTLGEQHGLFDKMRAAQSDFVY</sequence>
<feature type="active site" description="Nucleophile" evidence="5">
    <location>
        <position position="252"/>
    </location>
</feature>
<evidence type="ECO:0000256" key="6">
    <source>
        <dbReference type="PIRSR" id="PIRSR028973-2"/>
    </source>
</evidence>
<keyword evidence="3" id="KW-0963">Cytoplasm</keyword>
<dbReference type="SUPFAM" id="SSF54197">
    <property type="entry name" value="HIT-like"/>
    <property type="match status" value="1"/>
</dbReference>
<dbReference type="RefSeq" id="XP_040770819.1">
    <property type="nucleotide sequence ID" value="XM_040902309.1"/>
</dbReference>
<dbReference type="Pfam" id="PF11969">
    <property type="entry name" value="DcpS_C"/>
    <property type="match status" value="1"/>
</dbReference>
<dbReference type="InterPro" id="IPR011145">
    <property type="entry name" value="Scavenger_mRNA_decap_enz_N"/>
</dbReference>
<dbReference type="Pfam" id="PF05652">
    <property type="entry name" value="DcpS"/>
    <property type="match status" value="1"/>
</dbReference>
<dbReference type="GO" id="GO:0000932">
    <property type="term" value="C:P-body"/>
    <property type="evidence" value="ECO:0007669"/>
    <property type="project" value="TreeGrafter"/>
</dbReference>
<reference evidence="7 8" key="1">
    <citation type="journal article" date="2016" name="Mol. Biol. Evol.">
        <title>Comparative Genomics of Early-Diverging Mushroom-Forming Fungi Provides Insights into the Origins of Lignocellulose Decay Capabilities.</title>
        <authorList>
            <person name="Nagy L.G."/>
            <person name="Riley R."/>
            <person name="Tritt A."/>
            <person name="Adam C."/>
            <person name="Daum C."/>
            <person name="Floudas D."/>
            <person name="Sun H."/>
            <person name="Yadav J.S."/>
            <person name="Pangilinan J."/>
            <person name="Larsson K.H."/>
            <person name="Matsuura K."/>
            <person name="Barry K."/>
            <person name="Labutti K."/>
            <person name="Kuo R."/>
            <person name="Ohm R.A."/>
            <person name="Bhattacharya S.S."/>
            <person name="Shirouzu T."/>
            <person name="Yoshinaga Y."/>
            <person name="Martin F.M."/>
            <person name="Grigoriev I.V."/>
            <person name="Hibbett D.S."/>
        </authorList>
    </citation>
    <scope>NUCLEOTIDE SEQUENCE [LARGE SCALE GENOMIC DNA]</scope>
    <source>
        <strain evidence="7 8">93-53</strain>
    </source>
</reference>
<protein>
    <submittedName>
        <fullName evidence="7">Scavenger mRNA decapping enzyme</fullName>
    </submittedName>
</protein>
<evidence type="ECO:0000256" key="2">
    <source>
        <dbReference type="ARBA" id="ARBA00010208"/>
    </source>
</evidence>
<dbReference type="GO" id="GO:0000290">
    <property type="term" value="P:deadenylation-dependent decapping of nuclear-transcribed mRNA"/>
    <property type="evidence" value="ECO:0007669"/>
    <property type="project" value="InterPro"/>
</dbReference>
<dbReference type="InterPro" id="IPR036265">
    <property type="entry name" value="HIT-like_sf"/>
</dbReference>
<dbReference type="InParanoid" id="A0A165IN47"/>
<feature type="binding site" evidence="6">
    <location>
        <position position="150"/>
    </location>
    <ligand>
        <name>substrate</name>
    </ligand>
</feature>
<evidence type="ECO:0000313" key="8">
    <source>
        <dbReference type="Proteomes" id="UP000076871"/>
    </source>
</evidence>
<dbReference type="GO" id="GO:0000340">
    <property type="term" value="F:RNA 7-methylguanosine cap binding"/>
    <property type="evidence" value="ECO:0007669"/>
    <property type="project" value="TreeGrafter"/>
</dbReference>
<evidence type="ECO:0000313" key="7">
    <source>
        <dbReference type="EMBL" id="KZT13309.1"/>
    </source>
</evidence>
<comment type="subcellular location">
    <subcellularLocation>
        <location evidence="1">Cytoplasm</location>
    </subcellularLocation>
</comment>
<keyword evidence="8" id="KW-1185">Reference proteome</keyword>
<dbReference type="PANTHER" id="PTHR12978:SF0">
    <property type="entry name" value="M7GPPPX DIPHOSPHATASE"/>
    <property type="match status" value="1"/>
</dbReference>
<name>A0A165IN47_9APHY</name>
<dbReference type="InterPro" id="IPR008594">
    <property type="entry name" value="DcpS/DCS2"/>
</dbReference>
<keyword evidence="4" id="KW-0597">Phosphoprotein</keyword>
<gene>
    <name evidence="7" type="ORF">LAESUDRAFT_40073</name>
</gene>
<evidence type="ECO:0000256" key="1">
    <source>
        <dbReference type="ARBA" id="ARBA00004496"/>
    </source>
</evidence>
<evidence type="ECO:0000256" key="4">
    <source>
        <dbReference type="ARBA" id="ARBA00022553"/>
    </source>
</evidence>
<dbReference type="PANTHER" id="PTHR12978">
    <property type="entry name" value="HISTIDINE TRIAD HIT PROTEIN MEMBER"/>
    <property type="match status" value="1"/>
</dbReference>
<accession>A0A165IN47</accession>
<dbReference type="EMBL" id="KV427605">
    <property type="protein sequence ID" value="KZT13309.1"/>
    <property type="molecule type" value="Genomic_DNA"/>
</dbReference>
<proteinExistence type="inferred from homology"/>
<dbReference type="Gene3D" id="3.30.428.10">
    <property type="entry name" value="HIT-like"/>
    <property type="match status" value="1"/>
</dbReference>
<dbReference type="PIRSF" id="PIRSF028973">
    <property type="entry name" value="Scavenger_mRNA_decap_enz"/>
    <property type="match status" value="1"/>
</dbReference>
<dbReference type="Gene3D" id="3.30.200.40">
    <property type="entry name" value="Scavenger mRNA decapping enzyme, N-terminal domain"/>
    <property type="match status" value="1"/>
</dbReference>
<dbReference type="GeneID" id="63819340"/>
<dbReference type="InterPro" id="IPR019808">
    <property type="entry name" value="Histidine_triad_CS"/>
</dbReference>
<feature type="binding site" evidence="6">
    <location>
        <position position="180"/>
    </location>
    <ligand>
        <name>substrate</name>
    </ligand>
</feature>
<feature type="binding site" evidence="6">
    <location>
        <position position="182"/>
    </location>
    <ligand>
        <name>substrate</name>
    </ligand>
</feature>
<feature type="binding site" evidence="6">
    <location>
        <begin position="243"/>
        <end position="254"/>
    </location>
    <ligand>
        <name>substrate</name>
    </ligand>
</feature>
<dbReference type="Proteomes" id="UP000076871">
    <property type="component" value="Unassembled WGS sequence"/>
</dbReference>
<dbReference type="AlphaFoldDB" id="A0A165IN47"/>
<dbReference type="FunCoup" id="A0A165IN47">
    <property type="interactions" value="488"/>
</dbReference>
<dbReference type="PROSITE" id="PS00892">
    <property type="entry name" value="HIT_1"/>
    <property type="match status" value="1"/>
</dbReference>
<feature type="binding site" evidence="6">
    <location>
        <position position="160"/>
    </location>
    <ligand>
        <name>substrate</name>
    </ligand>
</feature>
<comment type="similarity">
    <text evidence="2">Belongs to the HIT family.</text>
</comment>